<feature type="compositionally biased region" description="Basic and acidic residues" evidence="2">
    <location>
        <begin position="1"/>
        <end position="21"/>
    </location>
</feature>
<dbReference type="InterPro" id="IPR010400">
    <property type="entry name" value="PITH_dom"/>
</dbReference>
<dbReference type="Gene3D" id="2.60.120.470">
    <property type="entry name" value="PITH domain"/>
    <property type="match status" value="1"/>
</dbReference>
<dbReference type="Proteomes" id="UP000033140">
    <property type="component" value="Unassembled WGS sequence"/>
</dbReference>
<keyword evidence="5" id="KW-1185">Reference proteome</keyword>
<dbReference type="AlphaFoldDB" id="A0A0E9NQU8"/>
<dbReference type="PROSITE" id="PS51532">
    <property type="entry name" value="PITH"/>
    <property type="match status" value="1"/>
</dbReference>
<dbReference type="STRING" id="698492.A0A0E9NQU8"/>
<evidence type="ECO:0000259" key="3">
    <source>
        <dbReference type="PROSITE" id="PS51532"/>
    </source>
</evidence>
<dbReference type="InterPro" id="IPR008979">
    <property type="entry name" value="Galactose-bd-like_sf"/>
</dbReference>
<protein>
    <recommendedName>
        <fullName evidence="3">PITH domain-containing protein</fullName>
    </recommendedName>
</protein>
<sequence length="342" mass="38759">MSQHGHSHDDDHGHCHGEAHTHSPPPDATTAAETLYPHIDHAHIQTFSAAEESMGRAIVRPWDERMDTTKVLESEDDEGVVMIIPFDGLVKLKTVLLRTPADASAPKTLHLLANPPCHLDFSSALSHPRTQSLDLALGTSDIMEYPVKIPKFSNLRSLGLIFEGGDEDDDGVLRAWYLGFRGEWKEMKKEPVIAIYEAAANPADHKGILMVTRGMAKELSESEALYGIRWTNQAEHDEKLAMSGQPHWDIFRSAHSHMGFLDRIARLDCGIWRYVEQRVLAMVHSIFHDDKGRKAWRIRYPPPSYKVCYCTHPLFPSPHSHRHPRSPSFITLHLVEHPHRVF</sequence>
<evidence type="ECO:0000256" key="2">
    <source>
        <dbReference type="SAM" id="MobiDB-lite"/>
    </source>
</evidence>
<dbReference type="PANTHER" id="PTHR12175:SF1">
    <property type="entry name" value="PITH DOMAIN-CONTAINING PROTEIN 1"/>
    <property type="match status" value="1"/>
</dbReference>
<reference evidence="4 5" key="1">
    <citation type="journal article" date="2011" name="J. Gen. Appl. Microbiol.">
        <title>Draft genome sequencing of the enigmatic yeast Saitoella complicata.</title>
        <authorList>
            <person name="Nishida H."/>
            <person name="Hamamoto M."/>
            <person name="Sugiyama J."/>
        </authorList>
    </citation>
    <scope>NUCLEOTIDE SEQUENCE [LARGE SCALE GENOMIC DNA]</scope>
    <source>
        <strain evidence="4 5">NRRL Y-17804</strain>
    </source>
</reference>
<dbReference type="EMBL" id="BACD03000063">
    <property type="protein sequence ID" value="GAO52234.1"/>
    <property type="molecule type" value="Genomic_DNA"/>
</dbReference>
<reference evidence="4 5" key="2">
    <citation type="journal article" date="2014" name="J. Gen. Appl. Microbiol.">
        <title>The early diverging ascomycetous budding yeast Saitoella complicata has three histone deacetylases belonging to the Clr6, Hos2, and Rpd3 lineages.</title>
        <authorList>
            <person name="Nishida H."/>
            <person name="Matsumoto T."/>
            <person name="Kondo S."/>
            <person name="Hamamoto M."/>
            <person name="Yoshikawa H."/>
        </authorList>
    </citation>
    <scope>NUCLEOTIDE SEQUENCE [LARGE SCALE GENOMIC DNA]</scope>
    <source>
        <strain evidence="4 5">NRRL Y-17804</strain>
    </source>
</reference>
<dbReference type="InterPro" id="IPR045099">
    <property type="entry name" value="PITH1-like"/>
</dbReference>
<dbReference type="InterPro" id="IPR037047">
    <property type="entry name" value="PITH_dom_sf"/>
</dbReference>
<organism evidence="4 5">
    <name type="scientific">Saitoella complicata (strain BCRC 22490 / CBS 7301 / JCM 7358 / NBRC 10748 / NRRL Y-17804)</name>
    <dbReference type="NCBI Taxonomy" id="698492"/>
    <lineage>
        <taxon>Eukaryota</taxon>
        <taxon>Fungi</taxon>
        <taxon>Dikarya</taxon>
        <taxon>Ascomycota</taxon>
        <taxon>Taphrinomycotina</taxon>
        <taxon>Taphrinomycotina incertae sedis</taxon>
        <taxon>Saitoella</taxon>
    </lineage>
</organism>
<accession>A0A0E9NQU8</accession>
<dbReference type="GO" id="GO:0005737">
    <property type="term" value="C:cytoplasm"/>
    <property type="evidence" value="ECO:0007669"/>
    <property type="project" value="UniProtKB-ARBA"/>
</dbReference>
<dbReference type="PANTHER" id="PTHR12175">
    <property type="entry name" value="AD039 HT014 THIOREDOXIN FAMILY TRP26"/>
    <property type="match status" value="1"/>
</dbReference>
<evidence type="ECO:0000313" key="4">
    <source>
        <dbReference type="EMBL" id="GAO52234.1"/>
    </source>
</evidence>
<evidence type="ECO:0000313" key="5">
    <source>
        <dbReference type="Proteomes" id="UP000033140"/>
    </source>
</evidence>
<gene>
    <name evidence="4" type="ORF">G7K_6316-t1</name>
</gene>
<evidence type="ECO:0000256" key="1">
    <source>
        <dbReference type="ARBA" id="ARBA00025788"/>
    </source>
</evidence>
<dbReference type="SUPFAM" id="SSF49785">
    <property type="entry name" value="Galactose-binding domain-like"/>
    <property type="match status" value="1"/>
</dbReference>
<feature type="domain" description="PITH" evidence="3">
    <location>
        <begin position="24"/>
        <end position="200"/>
    </location>
</feature>
<dbReference type="Pfam" id="PF06201">
    <property type="entry name" value="PITH"/>
    <property type="match status" value="1"/>
</dbReference>
<dbReference type="GO" id="GO:0005634">
    <property type="term" value="C:nucleus"/>
    <property type="evidence" value="ECO:0007669"/>
    <property type="project" value="TreeGrafter"/>
</dbReference>
<comment type="caution">
    <text evidence="4">The sequence shown here is derived from an EMBL/GenBank/DDBJ whole genome shotgun (WGS) entry which is preliminary data.</text>
</comment>
<name>A0A0E9NQU8_SAICN</name>
<proteinExistence type="inferred from homology"/>
<comment type="similarity">
    <text evidence="1">Belongs to the PITHD1 family.</text>
</comment>
<reference evidence="4 5" key="3">
    <citation type="journal article" date="2015" name="Genome Announc.">
        <title>Draft Genome Sequence of the Archiascomycetous Yeast Saitoella complicata.</title>
        <authorList>
            <person name="Yamauchi K."/>
            <person name="Kondo S."/>
            <person name="Hamamoto M."/>
            <person name="Takahashi Y."/>
            <person name="Ogura Y."/>
            <person name="Hayashi T."/>
            <person name="Nishida H."/>
        </authorList>
    </citation>
    <scope>NUCLEOTIDE SEQUENCE [LARGE SCALE GENOMIC DNA]</scope>
    <source>
        <strain evidence="4 5">NRRL Y-17804</strain>
    </source>
</reference>
<feature type="region of interest" description="Disordered" evidence="2">
    <location>
        <begin position="1"/>
        <end position="31"/>
    </location>
</feature>